<accession>A0A183DEJ9</accession>
<protein>
    <submittedName>
        <fullName evidence="3">Ovule protein</fullName>
    </submittedName>
</protein>
<evidence type="ECO:0000313" key="2">
    <source>
        <dbReference type="Proteomes" id="UP000271098"/>
    </source>
</evidence>
<reference evidence="1 2" key="2">
    <citation type="submission" date="2018-11" db="EMBL/GenBank/DDBJ databases">
        <authorList>
            <consortium name="Pathogen Informatics"/>
        </authorList>
    </citation>
    <scope>NUCLEOTIDE SEQUENCE [LARGE SCALE GENOMIC DNA]</scope>
</reference>
<proteinExistence type="predicted"/>
<keyword evidence="2" id="KW-1185">Reference proteome</keyword>
<name>A0A183DEJ9_9BILA</name>
<gene>
    <name evidence="1" type="ORF">GPUH_LOCUS7140</name>
</gene>
<dbReference type="AlphaFoldDB" id="A0A183DEJ9"/>
<organism evidence="3">
    <name type="scientific">Gongylonema pulchrum</name>
    <dbReference type="NCBI Taxonomy" id="637853"/>
    <lineage>
        <taxon>Eukaryota</taxon>
        <taxon>Metazoa</taxon>
        <taxon>Ecdysozoa</taxon>
        <taxon>Nematoda</taxon>
        <taxon>Chromadorea</taxon>
        <taxon>Rhabditida</taxon>
        <taxon>Spirurina</taxon>
        <taxon>Spiruromorpha</taxon>
        <taxon>Spiruroidea</taxon>
        <taxon>Gongylonematidae</taxon>
        <taxon>Gongylonema</taxon>
    </lineage>
</organism>
<sequence>MSCCTKLLQNSTDALLLCLGAIYFYWFRFQDAYLIHGVITDELIEVCGVKVEELFIILNPECLEGLADFLILF</sequence>
<evidence type="ECO:0000313" key="3">
    <source>
        <dbReference type="WBParaSite" id="GPUH_0000714901-mRNA-1"/>
    </source>
</evidence>
<reference evidence="3" key="1">
    <citation type="submission" date="2016-06" db="UniProtKB">
        <authorList>
            <consortium name="WormBaseParasite"/>
        </authorList>
    </citation>
    <scope>IDENTIFICATION</scope>
</reference>
<dbReference type="WBParaSite" id="GPUH_0000714901-mRNA-1">
    <property type="protein sequence ID" value="GPUH_0000714901-mRNA-1"/>
    <property type="gene ID" value="GPUH_0000714901"/>
</dbReference>
<dbReference type="EMBL" id="UYRT01017966">
    <property type="protein sequence ID" value="VDK57360.1"/>
    <property type="molecule type" value="Genomic_DNA"/>
</dbReference>
<evidence type="ECO:0000313" key="1">
    <source>
        <dbReference type="EMBL" id="VDK57360.1"/>
    </source>
</evidence>
<dbReference type="Proteomes" id="UP000271098">
    <property type="component" value="Unassembled WGS sequence"/>
</dbReference>